<evidence type="ECO:0000259" key="5">
    <source>
        <dbReference type="SMART" id="SM00534"/>
    </source>
</evidence>
<dbReference type="GO" id="GO:0030983">
    <property type="term" value="F:mismatched DNA binding"/>
    <property type="evidence" value="ECO:0007669"/>
    <property type="project" value="InterPro"/>
</dbReference>
<dbReference type="InterPro" id="IPR036187">
    <property type="entry name" value="DNA_mismatch_repair_MutS_sf"/>
</dbReference>
<proteinExistence type="predicted"/>
<evidence type="ECO:0000256" key="4">
    <source>
        <dbReference type="SAM" id="Phobius"/>
    </source>
</evidence>
<dbReference type="InterPro" id="IPR000432">
    <property type="entry name" value="DNA_mismatch_repair_MutS_C"/>
</dbReference>
<dbReference type="GO" id="GO:0140664">
    <property type="term" value="F:ATP-dependent DNA damage sensor activity"/>
    <property type="evidence" value="ECO:0007669"/>
    <property type="project" value="InterPro"/>
</dbReference>
<dbReference type="Gene3D" id="3.40.50.300">
    <property type="entry name" value="P-loop containing nucleotide triphosphate hydrolases"/>
    <property type="match status" value="1"/>
</dbReference>
<dbReference type="SMART" id="SM00534">
    <property type="entry name" value="MUTSac"/>
    <property type="match status" value="1"/>
</dbReference>
<feature type="transmembrane region" description="Helical" evidence="4">
    <location>
        <begin position="218"/>
        <end position="239"/>
    </location>
</feature>
<keyword evidence="1" id="KW-0547">Nucleotide-binding</keyword>
<dbReference type="InterPro" id="IPR045076">
    <property type="entry name" value="MutS"/>
</dbReference>
<gene>
    <name evidence="6" type="ORF">MNBD_NITROSPIRAE01-564</name>
</gene>
<evidence type="ECO:0000256" key="1">
    <source>
        <dbReference type="ARBA" id="ARBA00022741"/>
    </source>
</evidence>
<dbReference type="AlphaFoldDB" id="A0A3B1CJE8"/>
<dbReference type="Pfam" id="PF00488">
    <property type="entry name" value="MutS_V"/>
    <property type="match status" value="1"/>
</dbReference>
<dbReference type="GO" id="GO:0005524">
    <property type="term" value="F:ATP binding"/>
    <property type="evidence" value="ECO:0007669"/>
    <property type="project" value="UniProtKB-KW"/>
</dbReference>
<dbReference type="GO" id="GO:0005829">
    <property type="term" value="C:cytosol"/>
    <property type="evidence" value="ECO:0007669"/>
    <property type="project" value="TreeGrafter"/>
</dbReference>
<dbReference type="PANTHER" id="PTHR11361">
    <property type="entry name" value="DNA MISMATCH REPAIR PROTEIN MUTS FAMILY MEMBER"/>
    <property type="match status" value="1"/>
</dbReference>
<feature type="transmembrane region" description="Helical" evidence="4">
    <location>
        <begin position="245"/>
        <end position="264"/>
    </location>
</feature>
<feature type="transmembrane region" description="Helical" evidence="4">
    <location>
        <begin position="37"/>
        <end position="54"/>
    </location>
</feature>
<keyword evidence="4" id="KW-0472">Membrane</keyword>
<dbReference type="EMBL" id="UOGF01000038">
    <property type="protein sequence ID" value="VAX28362.1"/>
    <property type="molecule type" value="Genomic_DNA"/>
</dbReference>
<evidence type="ECO:0000313" key="6">
    <source>
        <dbReference type="EMBL" id="VAX28362.1"/>
    </source>
</evidence>
<organism evidence="6">
    <name type="scientific">hydrothermal vent metagenome</name>
    <dbReference type="NCBI Taxonomy" id="652676"/>
    <lineage>
        <taxon>unclassified sequences</taxon>
        <taxon>metagenomes</taxon>
        <taxon>ecological metagenomes</taxon>
    </lineage>
</organism>
<dbReference type="InterPro" id="IPR027417">
    <property type="entry name" value="P-loop_NTPase"/>
</dbReference>
<reference evidence="6" key="1">
    <citation type="submission" date="2018-06" db="EMBL/GenBank/DDBJ databases">
        <authorList>
            <person name="Zhirakovskaya E."/>
        </authorList>
    </citation>
    <scope>NUCLEOTIDE SEQUENCE</scope>
</reference>
<evidence type="ECO:0000256" key="3">
    <source>
        <dbReference type="ARBA" id="ARBA00023125"/>
    </source>
</evidence>
<keyword evidence="2" id="KW-0067">ATP-binding</keyword>
<keyword evidence="4" id="KW-1133">Transmembrane helix</keyword>
<protein>
    <submittedName>
        <fullName evidence="6">MutS-related protein, family 1</fullName>
    </submittedName>
</protein>
<dbReference type="PANTHER" id="PTHR11361:SF99">
    <property type="entry name" value="DNA MISMATCH REPAIR PROTEIN"/>
    <property type="match status" value="1"/>
</dbReference>
<dbReference type="Gene3D" id="1.10.1420.10">
    <property type="match status" value="1"/>
</dbReference>
<dbReference type="SUPFAM" id="SSF52540">
    <property type="entry name" value="P-loop containing nucleoside triphosphate hydrolases"/>
    <property type="match status" value="1"/>
</dbReference>
<dbReference type="GO" id="GO:0006298">
    <property type="term" value="P:mismatch repair"/>
    <property type="evidence" value="ECO:0007669"/>
    <property type="project" value="InterPro"/>
</dbReference>
<dbReference type="SUPFAM" id="SSF48334">
    <property type="entry name" value="DNA repair protein MutS, domain III"/>
    <property type="match status" value="1"/>
</dbReference>
<feature type="domain" description="DNA mismatch repair proteins mutS family" evidence="5">
    <location>
        <begin position="426"/>
        <end position="611"/>
    </location>
</feature>
<evidence type="ECO:0000256" key="2">
    <source>
        <dbReference type="ARBA" id="ARBA00022840"/>
    </source>
</evidence>
<keyword evidence="3" id="KW-0238">DNA-binding</keyword>
<accession>A0A3B1CJE8</accession>
<keyword evidence="4" id="KW-0812">Transmembrane</keyword>
<name>A0A3B1CJE8_9ZZZZ</name>
<sequence length="611" mass="69711">MNNKSNITRNKKKIYHNRITHYEKFQTKLQIQSDRISSVRAIVFLFVGLSYFGLRNSPSLLIAYGVPALFGFFFLAMVRVYGKQALLITKLNALIAINQEGLLRLENKWSEFSFTGEEFLDEASPHLSDLHIFGKNSLFQMLHACASQKGTEQLKNWLSECSDFSIIPRRQEAVKEMAQYISFRQHLLMEGRLIGKHLDPQQFLSWIKSPSFLLNKKWLVVLRRSMLSITALLIVLSLLTEMSPYWMIGILIQAIIFFLTLGKCRTSYMPALSRESHFKAYGRMFELLERFKFKSSYLANLHKKLETDGLTVSRQMKRLEGINHALCQCYSSIYPLLNILFLWDIHYLYQLELWKEEMSSSIEVFFNVLGKMEALSSLSGFAYDNPGYVYPLIREKASPLSAENLGHPLIPYSERVCNNFRISEEGFLALITGSNMSGKSTFLRSIGINTVLAFSGAPVAASEFIVRPCKIMTCIQVTDSLRLHTSHFYAEVKEIKKILDAIYPDGSTDEHCPILYLIDEIFSGTNTKERLIASRNIAIQFTKSRSYGLLTTHDLDLVSLEDESSLIKNFNFMDGIDGNGKMVFDYKIKDGPVTTTNALKVLELAGIKVRG</sequence>
<feature type="transmembrane region" description="Helical" evidence="4">
    <location>
        <begin position="60"/>
        <end position="81"/>
    </location>
</feature>